<reference evidence="8 9" key="1">
    <citation type="journal article" date="2024" name="Front. Microbiol.">
        <title>Novel thermophilic genera Geochorda gen. nov. and Carboxydochorda gen. nov. from the deep terrestrial subsurface reveal the ecophysiological diversity in the class Limnochordia.</title>
        <authorList>
            <person name="Karnachuk O.V."/>
            <person name="Lukina A.P."/>
            <person name="Avakyan M.R."/>
            <person name="Kadnikov V.V."/>
            <person name="Begmatov S."/>
            <person name="Beletsky A.V."/>
            <person name="Vlasova K.G."/>
            <person name="Novikov A.A."/>
            <person name="Shcherbakova V.A."/>
            <person name="Mardanov A.V."/>
            <person name="Ravin N.V."/>
        </authorList>
    </citation>
    <scope>NUCLEOTIDE SEQUENCE [LARGE SCALE GENOMIC DNA]</scope>
    <source>
        <strain evidence="8 9">L945</strain>
    </source>
</reference>
<dbReference type="Proteomes" id="UP001332192">
    <property type="component" value="Chromosome"/>
</dbReference>
<keyword evidence="9" id="KW-1185">Reference proteome</keyword>
<dbReference type="Pfam" id="PF03916">
    <property type="entry name" value="NrfD"/>
    <property type="match status" value="1"/>
</dbReference>
<evidence type="ECO:0000256" key="6">
    <source>
        <dbReference type="ARBA" id="ARBA00023136"/>
    </source>
</evidence>
<evidence type="ECO:0000256" key="7">
    <source>
        <dbReference type="SAM" id="Phobius"/>
    </source>
</evidence>
<accession>A0ABZ1BXY3</accession>
<evidence type="ECO:0000256" key="4">
    <source>
        <dbReference type="ARBA" id="ARBA00022692"/>
    </source>
</evidence>
<dbReference type="Gene3D" id="1.20.1630.10">
    <property type="entry name" value="Formate dehydrogenase/DMSO reductase domain"/>
    <property type="match status" value="1"/>
</dbReference>
<gene>
    <name evidence="8" type="primary">nrfD</name>
    <name evidence="8" type="ORF">U7230_00710</name>
</gene>
<feature type="transmembrane region" description="Helical" evidence="7">
    <location>
        <begin position="156"/>
        <end position="175"/>
    </location>
</feature>
<dbReference type="InterPro" id="IPR052049">
    <property type="entry name" value="Electron_transfer_protein"/>
</dbReference>
<protein>
    <submittedName>
        <fullName evidence="8">NrfD/PsrC family molybdoenzyme membrane anchor subunit</fullName>
    </submittedName>
</protein>
<dbReference type="EMBL" id="CP141615">
    <property type="protein sequence ID" value="WRP17573.1"/>
    <property type="molecule type" value="Genomic_DNA"/>
</dbReference>
<evidence type="ECO:0000256" key="5">
    <source>
        <dbReference type="ARBA" id="ARBA00022989"/>
    </source>
</evidence>
<keyword evidence="3" id="KW-1003">Cell membrane</keyword>
<feature type="transmembrane region" description="Helical" evidence="7">
    <location>
        <begin position="338"/>
        <end position="355"/>
    </location>
</feature>
<evidence type="ECO:0000256" key="3">
    <source>
        <dbReference type="ARBA" id="ARBA00022475"/>
    </source>
</evidence>
<feature type="transmembrane region" description="Helical" evidence="7">
    <location>
        <begin position="84"/>
        <end position="107"/>
    </location>
</feature>
<dbReference type="InterPro" id="IPR005614">
    <property type="entry name" value="NrfD-like"/>
</dbReference>
<keyword evidence="4 7" id="KW-0812">Transmembrane</keyword>
<keyword evidence="6 7" id="KW-0472">Membrane</keyword>
<feature type="transmembrane region" description="Helical" evidence="7">
    <location>
        <begin position="233"/>
        <end position="257"/>
    </location>
</feature>
<evidence type="ECO:0000313" key="9">
    <source>
        <dbReference type="Proteomes" id="UP001332192"/>
    </source>
</evidence>
<comment type="subcellular location">
    <subcellularLocation>
        <location evidence="1">Cell membrane</location>
        <topology evidence="1">Multi-pass membrane protein</topology>
    </subcellularLocation>
</comment>
<feature type="transmembrane region" description="Helical" evidence="7">
    <location>
        <begin position="375"/>
        <end position="395"/>
    </location>
</feature>
<name>A0ABZ1BXY3_9FIRM</name>
<feature type="transmembrane region" description="Helical" evidence="7">
    <location>
        <begin position="309"/>
        <end position="331"/>
    </location>
</feature>
<evidence type="ECO:0000256" key="1">
    <source>
        <dbReference type="ARBA" id="ARBA00004651"/>
    </source>
</evidence>
<feature type="transmembrane region" description="Helical" evidence="7">
    <location>
        <begin position="44"/>
        <end position="64"/>
    </location>
</feature>
<feature type="transmembrane region" description="Helical" evidence="7">
    <location>
        <begin position="119"/>
        <end position="136"/>
    </location>
</feature>
<evidence type="ECO:0000256" key="2">
    <source>
        <dbReference type="ARBA" id="ARBA00008929"/>
    </source>
</evidence>
<comment type="similarity">
    <text evidence="2">Belongs to the NrfD family.</text>
</comment>
<sequence length="409" mass="43815">MRPYWRPAANSSGSALGAVPAASGSERAGLVESIRPSLQAAGPVRLAMGLVVAAALVAAGYRMIYGLGAATHLSDAWPWGLWKILGVVAGIPLAAGAFVVAAWVHVFRHHGYESLARPAVLAGFIGYLTAIASLFVDIGQPHRIWHPIVMWQPHSVLFEVCWCVILYTTVLALEFSPVAFEKLGWQRAGRIVQHFIAPIAGAGATLCVLHQSSLGSLFLIAPSRMSPMWYTPWLPLIFFVSSVAAGLAVLQLLAWVADRVYGQPVAESIRAGLARGLTGVLVLYLAVRLGDWSLRGTGPWRTSWGLEGALAWAELVMGIVLPLALLLAAGVRAGGQEWRVAAAAFTAAGVLLHRLDTGLTSMREAAWLPYVPSAIEWLVMAGMVCAGILAYDWVARRLPLFEHGREAAR</sequence>
<feature type="transmembrane region" description="Helical" evidence="7">
    <location>
        <begin position="269"/>
        <end position="289"/>
    </location>
</feature>
<keyword evidence="5 7" id="KW-1133">Transmembrane helix</keyword>
<dbReference type="PANTHER" id="PTHR34856">
    <property type="entry name" value="PROTEIN NRFD"/>
    <property type="match status" value="1"/>
</dbReference>
<feature type="transmembrane region" description="Helical" evidence="7">
    <location>
        <begin position="195"/>
        <end position="221"/>
    </location>
</feature>
<dbReference type="RefSeq" id="WP_324716843.1">
    <property type="nucleotide sequence ID" value="NZ_CP141615.1"/>
</dbReference>
<evidence type="ECO:0000313" key="8">
    <source>
        <dbReference type="EMBL" id="WRP17573.1"/>
    </source>
</evidence>
<proteinExistence type="inferred from homology"/>
<dbReference type="PANTHER" id="PTHR34856:SF2">
    <property type="entry name" value="PROTEIN NRFD"/>
    <property type="match status" value="1"/>
</dbReference>
<organism evidence="8 9">
    <name type="scientific">Carboxydichorda subterranea</name>
    <dbReference type="NCBI Taxonomy" id="3109565"/>
    <lineage>
        <taxon>Bacteria</taxon>
        <taxon>Bacillati</taxon>
        <taxon>Bacillota</taxon>
        <taxon>Limnochordia</taxon>
        <taxon>Limnochordales</taxon>
        <taxon>Geochordaceae</taxon>
        <taxon>Carboxydichorda</taxon>
    </lineage>
</organism>